<feature type="domain" description="SRP54-type proteins GTP-binding" evidence="7">
    <location>
        <begin position="216"/>
        <end position="229"/>
    </location>
</feature>
<evidence type="ECO:0000256" key="1">
    <source>
        <dbReference type="ARBA" id="ARBA00004170"/>
    </source>
</evidence>
<dbReference type="SMART" id="SM00382">
    <property type="entry name" value="AAA"/>
    <property type="match status" value="1"/>
</dbReference>
<dbReference type="GO" id="GO:0003924">
    <property type="term" value="F:GTPase activity"/>
    <property type="evidence" value="ECO:0007669"/>
    <property type="project" value="TreeGrafter"/>
</dbReference>
<dbReference type="FunFam" id="3.40.50.300:FF:000053">
    <property type="entry name" value="Signal recognition particle receptor FtsY"/>
    <property type="match status" value="1"/>
</dbReference>
<dbReference type="CDD" id="cd17874">
    <property type="entry name" value="FtsY"/>
    <property type="match status" value="1"/>
</dbReference>
<evidence type="ECO:0000313" key="9">
    <source>
        <dbReference type="Proteomes" id="UP001190700"/>
    </source>
</evidence>
<evidence type="ECO:0000256" key="3">
    <source>
        <dbReference type="ARBA" id="ARBA00022741"/>
    </source>
</evidence>
<dbReference type="AlphaFoldDB" id="A0AAE0F3W5"/>
<protein>
    <recommendedName>
        <fullName evidence="7">SRP54-type proteins GTP-binding domain-containing protein</fullName>
    </recommendedName>
</protein>
<keyword evidence="5" id="KW-0472">Membrane</keyword>
<dbReference type="SMART" id="SM00962">
    <property type="entry name" value="SRP54"/>
    <property type="match status" value="1"/>
</dbReference>
<feature type="non-terminal residue" evidence="8">
    <location>
        <position position="1"/>
    </location>
</feature>
<reference evidence="8 9" key="1">
    <citation type="journal article" date="2015" name="Genome Biol. Evol.">
        <title>Comparative Genomics of a Bacterivorous Green Alga Reveals Evolutionary Causalities and Consequences of Phago-Mixotrophic Mode of Nutrition.</title>
        <authorList>
            <person name="Burns J.A."/>
            <person name="Paasch A."/>
            <person name="Narechania A."/>
            <person name="Kim E."/>
        </authorList>
    </citation>
    <scope>NUCLEOTIDE SEQUENCE [LARGE SCALE GENOMIC DNA]</scope>
    <source>
        <strain evidence="8 9">PLY_AMNH</strain>
    </source>
</reference>
<proteinExistence type="inferred from homology"/>
<evidence type="ECO:0000313" key="8">
    <source>
        <dbReference type="EMBL" id="KAK3250432.1"/>
    </source>
</evidence>
<dbReference type="PANTHER" id="PTHR43134">
    <property type="entry name" value="SIGNAL RECOGNITION PARTICLE RECEPTOR SUBUNIT ALPHA"/>
    <property type="match status" value="1"/>
</dbReference>
<sequence length="244" mass="25741">LLAGKLKTSEDLKAALKTTLVQLLTERAGDGTLNTVEEPPFVIMVIGVNGGGKTTSIGKLASRFTQEGAKVFLASGDTFRAAAHEQLMTWSERADATMCPYEENAKPSAVMYRAVEAAAAKDSGCDILIADTSGRLHTNSGLMDELAKCKLSMGKAMENAPHEVLLVLDGTTGLNMLNQAREFHEQIGVTGLVLTKLDGTAKGGCVVSVVDELGIPVKFVGVGEGIDDLQPFDAQAFVDALFPN</sequence>
<evidence type="ECO:0000256" key="5">
    <source>
        <dbReference type="ARBA" id="ARBA00023136"/>
    </source>
</evidence>
<dbReference type="InterPro" id="IPR000897">
    <property type="entry name" value="SRP54_GTPase_dom"/>
</dbReference>
<keyword evidence="4" id="KW-0342">GTP-binding</keyword>
<keyword evidence="9" id="KW-1185">Reference proteome</keyword>
<gene>
    <name evidence="8" type="ORF">CYMTET_40188</name>
</gene>
<dbReference type="GO" id="GO:0016020">
    <property type="term" value="C:membrane"/>
    <property type="evidence" value="ECO:0007669"/>
    <property type="project" value="UniProtKB-SubCell"/>
</dbReference>
<evidence type="ECO:0000256" key="6">
    <source>
        <dbReference type="ARBA" id="ARBA00023170"/>
    </source>
</evidence>
<keyword evidence="3" id="KW-0547">Nucleotide-binding</keyword>
<dbReference type="InterPro" id="IPR003593">
    <property type="entry name" value="AAA+_ATPase"/>
</dbReference>
<comment type="subcellular location">
    <subcellularLocation>
        <location evidence="1">Membrane</location>
        <topology evidence="1">Peripheral membrane protein</topology>
    </subcellularLocation>
</comment>
<comment type="caution">
    <text evidence="8">The sequence shown here is derived from an EMBL/GenBank/DDBJ whole genome shotgun (WGS) entry which is preliminary data.</text>
</comment>
<accession>A0AAE0F3W5</accession>
<evidence type="ECO:0000259" key="7">
    <source>
        <dbReference type="PROSITE" id="PS00300"/>
    </source>
</evidence>
<dbReference type="EMBL" id="LGRX02026719">
    <property type="protein sequence ID" value="KAK3250432.1"/>
    <property type="molecule type" value="Genomic_DNA"/>
</dbReference>
<dbReference type="GO" id="GO:0005047">
    <property type="term" value="F:signal recognition particle binding"/>
    <property type="evidence" value="ECO:0007669"/>
    <property type="project" value="TreeGrafter"/>
</dbReference>
<dbReference type="InterPro" id="IPR027417">
    <property type="entry name" value="P-loop_NTPase"/>
</dbReference>
<comment type="similarity">
    <text evidence="2">Belongs to the GTP-binding SRP family.</text>
</comment>
<dbReference type="Gene3D" id="3.40.50.300">
    <property type="entry name" value="P-loop containing nucleotide triphosphate hydrolases"/>
    <property type="match status" value="1"/>
</dbReference>
<dbReference type="InterPro" id="IPR004390">
    <property type="entry name" value="SR_rcpt_FtsY"/>
</dbReference>
<name>A0AAE0F3W5_9CHLO</name>
<evidence type="ECO:0000256" key="4">
    <source>
        <dbReference type="ARBA" id="ARBA00023134"/>
    </source>
</evidence>
<dbReference type="Pfam" id="PF00448">
    <property type="entry name" value="SRP54"/>
    <property type="match status" value="1"/>
</dbReference>
<dbReference type="GO" id="GO:0006614">
    <property type="term" value="P:SRP-dependent cotranslational protein targeting to membrane"/>
    <property type="evidence" value="ECO:0007669"/>
    <property type="project" value="InterPro"/>
</dbReference>
<keyword evidence="6" id="KW-0675">Receptor</keyword>
<dbReference type="SUPFAM" id="SSF52540">
    <property type="entry name" value="P-loop containing nucleoside triphosphate hydrolases"/>
    <property type="match status" value="1"/>
</dbReference>
<dbReference type="Proteomes" id="UP001190700">
    <property type="component" value="Unassembled WGS sequence"/>
</dbReference>
<organism evidence="8 9">
    <name type="scientific">Cymbomonas tetramitiformis</name>
    <dbReference type="NCBI Taxonomy" id="36881"/>
    <lineage>
        <taxon>Eukaryota</taxon>
        <taxon>Viridiplantae</taxon>
        <taxon>Chlorophyta</taxon>
        <taxon>Pyramimonadophyceae</taxon>
        <taxon>Pyramimonadales</taxon>
        <taxon>Pyramimonadaceae</taxon>
        <taxon>Cymbomonas</taxon>
    </lineage>
</organism>
<evidence type="ECO:0000256" key="2">
    <source>
        <dbReference type="ARBA" id="ARBA00008531"/>
    </source>
</evidence>
<dbReference type="PANTHER" id="PTHR43134:SF7">
    <property type="entry name" value="CELL DIVISION PROTEIN FTSY HOMOLOG, CHLOROPLASTIC"/>
    <property type="match status" value="1"/>
</dbReference>
<dbReference type="PROSITE" id="PS00300">
    <property type="entry name" value="SRP54"/>
    <property type="match status" value="1"/>
</dbReference>
<dbReference type="NCBIfam" id="TIGR00064">
    <property type="entry name" value="ftsY"/>
    <property type="match status" value="1"/>
</dbReference>
<dbReference type="GO" id="GO:0005525">
    <property type="term" value="F:GTP binding"/>
    <property type="evidence" value="ECO:0007669"/>
    <property type="project" value="UniProtKB-KW"/>
</dbReference>